<dbReference type="GO" id="GO:0002949">
    <property type="term" value="P:tRNA threonylcarbamoyladenosine modification"/>
    <property type="evidence" value="ECO:0007669"/>
    <property type="project" value="InterPro"/>
</dbReference>
<dbReference type="Gene3D" id="3.40.50.300">
    <property type="entry name" value="P-loop containing nucleotide triphosphate hydrolases"/>
    <property type="match status" value="1"/>
</dbReference>
<evidence type="ECO:0000256" key="10">
    <source>
        <dbReference type="ARBA" id="ARBA00032441"/>
    </source>
</evidence>
<evidence type="ECO:0000256" key="7">
    <source>
        <dbReference type="ARBA" id="ARBA00022741"/>
    </source>
</evidence>
<dbReference type="PANTHER" id="PTHR33540:SF2">
    <property type="entry name" value="TRNA THREONYLCARBAMOYLADENOSINE BIOSYNTHESIS PROTEIN TSAE"/>
    <property type="match status" value="1"/>
</dbReference>
<keyword evidence="9" id="KW-0460">Magnesium</keyword>
<dbReference type="Proteomes" id="UP000191135">
    <property type="component" value="Chromosome"/>
</dbReference>
<organism evidence="11 12">
    <name type="scientific">Martelella mediterranea DSM 17316</name>
    <dbReference type="NCBI Taxonomy" id="1122214"/>
    <lineage>
        <taxon>Bacteria</taxon>
        <taxon>Pseudomonadati</taxon>
        <taxon>Pseudomonadota</taxon>
        <taxon>Alphaproteobacteria</taxon>
        <taxon>Hyphomicrobiales</taxon>
        <taxon>Aurantimonadaceae</taxon>
        <taxon>Martelella</taxon>
    </lineage>
</organism>
<comment type="similarity">
    <text evidence="2">Belongs to the TsaE family.</text>
</comment>
<evidence type="ECO:0000256" key="6">
    <source>
        <dbReference type="ARBA" id="ARBA00022723"/>
    </source>
</evidence>
<keyword evidence="12" id="KW-1185">Reference proteome</keyword>
<dbReference type="InterPro" id="IPR027417">
    <property type="entry name" value="P-loop_NTPase"/>
</dbReference>
<evidence type="ECO:0000256" key="2">
    <source>
        <dbReference type="ARBA" id="ARBA00007599"/>
    </source>
</evidence>
<keyword evidence="5" id="KW-0819">tRNA processing</keyword>
<accession>A0A1U9YX00</accession>
<keyword evidence="4" id="KW-0963">Cytoplasm</keyword>
<comment type="subcellular location">
    <subcellularLocation>
        <location evidence="1">Cytoplasm</location>
    </subcellularLocation>
</comment>
<name>A0A1U9YX00_9HYPH</name>
<dbReference type="GO" id="GO:0046872">
    <property type="term" value="F:metal ion binding"/>
    <property type="evidence" value="ECO:0007669"/>
    <property type="project" value="UniProtKB-KW"/>
</dbReference>
<dbReference type="PANTHER" id="PTHR33540">
    <property type="entry name" value="TRNA THREONYLCARBAMOYLADENOSINE BIOSYNTHESIS PROTEIN TSAE"/>
    <property type="match status" value="1"/>
</dbReference>
<evidence type="ECO:0000256" key="4">
    <source>
        <dbReference type="ARBA" id="ARBA00022490"/>
    </source>
</evidence>
<keyword evidence="7" id="KW-0547">Nucleotide-binding</keyword>
<dbReference type="KEGG" id="mmed:Mame_00596"/>
<evidence type="ECO:0000313" key="12">
    <source>
        <dbReference type="Proteomes" id="UP000191135"/>
    </source>
</evidence>
<dbReference type="SUPFAM" id="SSF52540">
    <property type="entry name" value="P-loop containing nucleoside triphosphate hydrolases"/>
    <property type="match status" value="1"/>
</dbReference>
<protein>
    <recommendedName>
        <fullName evidence="3">tRNA threonylcarbamoyladenosine biosynthesis protein TsaE</fullName>
    </recommendedName>
    <alternativeName>
        <fullName evidence="10">t(6)A37 threonylcarbamoyladenosine biosynthesis protein TsaE</fullName>
    </alternativeName>
</protein>
<dbReference type="OrthoDB" id="9809275at2"/>
<evidence type="ECO:0000313" key="11">
    <source>
        <dbReference type="EMBL" id="AQZ49973.1"/>
    </source>
</evidence>
<sequence length="147" mass="15798">MSSLFLPDEAATIAFAGRLAPFLIAGDCLLLNGDLGMGKSTFARALIRARFGDPELEVPSPTFTLVQIYDGEPPIWHFDLYRLSDPDELIELGVDEALAEGISLIEWPDRGAGVLPKDALRLTFAEEGAGRRVRLSGGRSGELAAAL</sequence>
<dbReference type="eggNOG" id="COG0802">
    <property type="taxonomic scope" value="Bacteria"/>
</dbReference>
<dbReference type="InterPro" id="IPR003442">
    <property type="entry name" value="T6A_TsaE"/>
</dbReference>
<evidence type="ECO:0000256" key="3">
    <source>
        <dbReference type="ARBA" id="ARBA00019010"/>
    </source>
</evidence>
<evidence type="ECO:0000256" key="1">
    <source>
        <dbReference type="ARBA" id="ARBA00004496"/>
    </source>
</evidence>
<evidence type="ECO:0000256" key="5">
    <source>
        <dbReference type="ARBA" id="ARBA00022694"/>
    </source>
</evidence>
<evidence type="ECO:0000256" key="9">
    <source>
        <dbReference type="ARBA" id="ARBA00022842"/>
    </source>
</evidence>
<dbReference type="STRING" id="1122214.Mame_00596"/>
<gene>
    <name evidence="11" type="ORF">Mame_00596</name>
</gene>
<dbReference type="Pfam" id="PF02367">
    <property type="entry name" value="TsaE"/>
    <property type="match status" value="1"/>
</dbReference>
<proteinExistence type="inferred from homology"/>
<dbReference type="EMBL" id="CP020330">
    <property type="protein sequence ID" value="AQZ49973.1"/>
    <property type="molecule type" value="Genomic_DNA"/>
</dbReference>
<dbReference type="NCBIfam" id="TIGR00150">
    <property type="entry name" value="T6A_YjeE"/>
    <property type="match status" value="1"/>
</dbReference>
<reference evidence="11 12" key="1">
    <citation type="submission" date="2017-03" db="EMBL/GenBank/DDBJ databases">
        <title>Foreign affairs: Plasmid Transfer between Roseobacters and Rhizobia.</title>
        <authorList>
            <person name="Bartling P."/>
            <person name="Bunk B."/>
            <person name="Overmann J."/>
            <person name="Brinkmann H."/>
            <person name="Petersen J."/>
        </authorList>
    </citation>
    <scope>NUCLEOTIDE SEQUENCE [LARGE SCALE GENOMIC DNA]</scope>
    <source>
        <strain evidence="11 12">MACL11</strain>
    </source>
</reference>
<dbReference type="GO" id="GO:0005737">
    <property type="term" value="C:cytoplasm"/>
    <property type="evidence" value="ECO:0007669"/>
    <property type="project" value="UniProtKB-SubCell"/>
</dbReference>
<keyword evidence="8" id="KW-0067">ATP-binding</keyword>
<dbReference type="GO" id="GO:0005524">
    <property type="term" value="F:ATP binding"/>
    <property type="evidence" value="ECO:0007669"/>
    <property type="project" value="UniProtKB-KW"/>
</dbReference>
<evidence type="ECO:0000256" key="8">
    <source>
        <dbReference type="ARBA" id="ARBA00022840"/>
    </source>
</evidence>
<keyword evidence="6" id="KW-0479">Metal-binding</keyword>
<dbReference type="AlphaFoldDB" id="A0A1U9YX00"/>